<evidence type="ECO:0000313" key="3">
    <source>
        <dbReference type="Proteomes" id="UP001162031"/>
    </source>
</evidence>
<dbReference type="Proteomes" id="UP001162031">
    <property type="component" value="Unassembled WGS sequence"/>
</dbReference>
<evidence type="ECO:0000256" key="1">
    <source>
        <dbReference type="SAM" id="MobiDB-lite"/>
    </source>
</evidence>
<organism evidence="2 3">
    <name type="scientific">Hyaloperonospora brassicae</name>
    <name type="common">Brassica downy mildew</name>
    <name type="synonym">Peronospora brassicae</name>
    <dbReference type="NCBI Taxonomy" id="162125"/>
    <lineage>
        <taxon>Eukaryota</taxon>
        <taxon>Sar</taxon>
        <taxon>Stramenopiles</taxon>
        <taxon>Oomycota</taxon>
        <taxon>Peronosporomycetes</taxon>
        <taxon>Peronosporales</taxon>
        <taxon>Peronosporaceae</taxon>
        <taxon>Hyaloperonospora</taxon>
    </lineage>
</organism>
<evidence type="ECO:0008006" key="4">
    <source>
        <dbReference type="Google" id="ProtNLM"/>
    </source>
</evidence>
<comment type="caution">
    <text evidence="2">The sequence shown here is derived from an EMBL/GenBank/DDBJ whole genome shotgun (WGS) entry which is preliminary data.</text>
</comment>
<name>A0AAV0T6G6_HYABA</name>
<dbReference type="EMBL" id="CANTFL010000090">
    <property type="protein sequence ID" value="CAI5713476.1"/>
    <property type="molecule type" value="Genomic_DNA"/>
</dbReference>
<accession>A0AAV0T6G6</accession>
<keyword evidence="3" id="KW-1185">Reference proteome</keyword>
<feature type="region of interest" description="Disordered" evidence="1">
    <location>
        <begin position="1"/>
        <end position="55"/>
    </location>
</feature>
<reference evidence="2" key="1">
    <citation type="submission" date="2022-12" db="EMBL/GenBank/DDBJ databases">
        <authorList>
            <person name="Webb A."/>
        </authorList>
    </citation>
    <scope>NUCLEOTIDE SEQUENCE</scope>
    <source>
        <strain evidence="2">Hp1</strain>
    </source>
</reference>
<evidence type="ECO:0000313" key="2">
    <source>
        <dbReference type="EMBL" id="CAI5713476.1"/>
    </source>
</evidence>
<feature type="compositionally biased region" description="Basic residues" evidence="1">
    <location>
        <begin position="8"/>
        <end position="24"/>
    </location>
</feature>
<protein>
    <recommendedName>
        <fullName evidence="4">40S ribosomal protein S30</fullName>
    </recommendedName>
</protein>
<gene>
    <name evidence="2" type="ORF">HBR001_LOCUS1053</name>
</gene>
<dbReference type="AlphaFoldDB" id="A0AAV0T6G6"/>
<sequence>MDTLGAAKGHRKPKAGAKVNKQKRKAFEKQKKAQPSLAEQRKNPKAFGVAKAGRARKTIKRNLDRAHRKEHVQQQDCGLWLLPL</sequence>
<proteinExistence type="predicted"/>